<evidence type="ECO:0000313" key="8">
    <source>
        <dbReference type="EMBL" id="MBS4190631.1"/>
    </source>
</evidence>
<comment type="similarity">
    <text evidence="2">Belongs to the EamA transporter family.</text>
</comment>
<feature type="transmembrane region" description="Helical" evidence="6">
    <location>
        <begin position="223"/>
        <end position="245"/>
    </location>
</feature>
<evidence type="ECO:0000256" key="6">
    <source>
        <dbReference type="SAM" id="Phobius"/>
    </source>
</evidence>
<evidence type="ECO:0000313" key="9">
    <source>
        <dbReference type="Proteomes" id="UP000681027"/>
    </source>
</evidence>
<feature type="transmembrane region" description="Helical" evidence="6">
    <location>
        <begin position="16"/>
        <end position="37"/>
    </location>
</feature>
<comment type="caution">
    <text evidence="8">The sequence shown here is derived from an EMBL/GenBank/DDBJ whole genome shotgun (WGS) entry which is preliminary data.</text>
</comment>
<proteinExistence type="inferred from homology"/>
<organism evidence="8 9">
    <name type="scientific">Cytobacillus citreus</name>
    <dbReference type="NCBI Taxonomy" id="2833586"/>
    <lineage>
        <taxon>Bacteria</taxon>
        <taxon>Bacillati</taxon>
        <taxon>Bacillota</taxon>
        <taxon>Bacilli</taxon>
        <taxon>Bacillales</taxon>
        <taxon>Bacillaceae</taxon>
        <taxon>Cytobacillus</taxon>
    </lineage>
</organism>
<feature type="transmembrane region" description="Helical" evidence="6">
    <location>
        <begin position="108"/>
        <end position="127"/>
    </location>
</feature>
<feature type="transmembrane region" description="Helical" evidence="6">
    <location>
        <begin position="43"/>
        <end position="63"/>
    </location>
</feature>
<dbReference type="RefSeq" id="WP_213102059.1">
    <property type="nucleotide sequence ID" value="NZ_JAGYPM010000002.1"/>
</dbReference>
<name>A0ABS5NS37_9BACI</name>
<dbReference type="PANTHER" id="PTHR32322:SF2">
    <property type="entry name" value="EAMA DOMAIN-CONTAINING PROTEIN"/>
    <property type="match status" value="1"/>
</dbReference>
<feature type="domain" description="EamA" evidence="7">
    <location>
        <begin position="166"/>
        <end position="298"/>
    </location>
</feature>
<feature type="domain" description="EamA" evidence="7">
    <location>
        <begin position="14"/>
        <end position="152"/>
    </location>
</feature>
<feature type="transmembrane region" description="Helical" evidence="6">
    <location>
        <begin position="139"/>
        <end position="157"/>
    </location>
</feature>
<keyword evidence="5 6" id="KW-0472">Membrane</keyword>
<sequence>MSSSSVVQSNSRKKGISLVLAGAIFWGVSGTVAQYLFQQGFSPEWLVVIRLLVAGILLLGIAYKNEKHKVWGIWKNKHDRVHIIIFGILGMLAVQYTFFAAIKHGNAATATVLQYLAPVLIMCYSAFRAKRLPTLMEGLALVLAVSGTFLLVTQGSIHTLSISGLALFWGLTSAVALAFYTLHPLQLLVKWGSTIVVGWGMLIGGISFSFIHPPWLFEGQWSLPTFFAVLFIIVFGTIIAFYCYLESLKYISASDTSLLACAEPLTAAFLAIVWLHVTFGYAEWLGTICILSTIGILSIRKEKNKIQVNEQVNQKVN</sequence>
<gene>
    <name evidence="8" type="ORF">KHA94_10595</name>
</gene>
<dbReference type="SUPFAM" id="SSF103481">
    <property type="entry name" value="Multidrug resistance efflux transporter EmrE"/>
    <property type="match status" value="2"/>
</dbReference>
<evidence type="ECO:0000256" key="1">
    <source>
        <dbReference type="ARBA" id="ARBA00004127"/>
    </source>
</evidence>
<keyword evidence="3 6" id="KW-0812">Transmembrane</keyword>
<feature type="transmembrane region" description="Helical" evidence="6">
    <location>
        <begin position="257"/>
        <end position="275"/>
    </location>
</feature>
<feature type="transmembrane region" description="Helical" evidence="6">
    <location>
        <begin position="83"/>
        <end position="102"/>
    </location>
</feature>
<dbReference type="PANTHER" id="PTHR32322">
    <property type="entry name" value="INNER MEMBRANE TRANSPORTER"/>
    <property type="match status" value="1"/>
</dbReference>
<dbReference type="InterPro" id="IPR000620">
    <property type="entry name" value="EamA_dom"/>
</dbReference>
<dbReference type="InterPro" id="IPR050638">
    <property type="entry name" value="AA-Vitamin_Transporters"/>
</dbReference>
<evidence type="ECO:0000259" key="7">
    <source>
        <dbReference type="Pfam" id="PF00892"/>
    </source>
</evidence>
<comment type="subcellular location">
    <subcellularLocation>
        <location evidence="1">Endomembrane system</location>
        <topology evidence="1">Multi-pass membrane protein</topology>
    </subcellularLocation>
</comment>
<keyword evidence="4 6" id="KW-1133">Transmembrane helix</keyword>
<dbReference type="Pfam" id="PF00892">
    <property type="entry name" value="EamA"/>
    <property type="match status" value="2"/>
</dbReference>
<evidence type="ECO:0000256" key="4">
    <source>
        <dbReference type="ARBA" id="ARBA00022989"/>
    </source>
</evidence>
<keyword evidence="9" id="KW-1185">Reference proteome</keyword>
<feature type="transmembrane region" description="Helical" evidence="6">
    <location>
        <begin position="194"/>
        <end position="211"/>
    </location>
</feature>
<evidence type="ECO:0000256" key="2">
    <source>
        <dbReference type="ARBA" id="ARBA00007362"/>
    </source>
</evidence>
<protein>
    <submittedName>
        <fullName evidence="8">EamA family transporter</fullName>
    </submittedName>
</protein>
<feature type="transmembrane region" description="Helical" evidence="6">
    <location>
        <begin position="163"/>
        <end position="182"/>
    </location>
</feature>
<dbReference type="EMBL" id="JAGYPM010000002">
    <property type="protein sequence ID" value="MBS4190631.1"/>
    <property type="molecule type" value="Genomic_DNA"/>
</dbReference>
<evidence type="ECO:0000256" key="3">
    <source>
        <dbReference type="ARBA" id="ARBA00022692"/>
    </source>
</evidence>
<evidence type="ECO:0000256" key="5">
    <source>
        <dbReference type="ARBA" id="ARBA00023136"/>
    </source>
</evidence>
<dbReference type="InterPro" id="IPR037185">
    <property type="entry name" value="EmrE-like"/>
</dbReference>
<accession>A0ABS5NS37</accession>
<reference evidence="8 9" key="1">
    <citation type="submission" date="2021-05" db="EMBL/GenBank/DDBJ databases">
        <title>Novel Bacillus species.</title>
        <authorList>
            <person name="Liu G."/>
        </authorList>
    </citation>
    <scope>NUCLEOTIDE SEQUENCE [LARGE SCALE GENOMIC DNA]</scope>
    <source>
        <strain evidence="8 9">FJAT-49705</strain>
    </source>
</reference>
<dbReference type="Proteomes" id="UP000681027">
    <property type="component" value="Unassembled WGS sequence"/>
</dbReference>
<feature type="transmembrane region" description="Helical" evidence="6">
    <location>
        <begin position="281"/>
        <end position="299"/>
    </location>
</feature>